<dbReference type="Gene3D" id="3.40.50.2300">
    <property type="match status" value="1"/>
</dbReference>
<feature type="compositionally biased region" description="Low complexity" evidence="8">
    <location>
        <begin position="182"/>
        <end position="201"/>
    </location>
</feature>
<dbReference type="InterPro" id="IPR011006">
    <property type="entry name" value="CheY-like_superfamily"/>
</dbReference>
<dbReference type="Gene3D" id="3.30.565.10">
    <property type="entry name" value="Histidine kinase-like ATPase, C-terminal domain"/>
    <property type="match status" value="1"/>
</dbReference>
<dbReference type="PROSITE" id="PS50894">
    <property type="entry name" value="HPT"/>
    <property type="match status" value="1"/>
</dbReference>
<dbReference type="InterPro" id="IPR004358">
    <property type="entry name" value="Sig_transdc_His_kin-like_C"/>
</dbReference>
<dbReference type="InterPro" id="IPR001789">
    <property type="entry name" value="Sig_transdc_resp-reg_receiver"/>
</dbReference>
<organism evidence="13 14">
    <name type="scientific">Pyxidicoccus fallax</name>
    <dbReference type="NCBI Taxonomy" id="394095"/>
    <lineage>
        <taxon>Bacteria</taxon>
        <taxon>Pseudomonadati</taxon>
        <taxon>Myxococcota</taxon>
        <taxon>Myxococcia</taxon>
        <taxon>Myxococcales</taxon>
        <taxon>Cystobacterineae</taxon>
        <taxon>Myxococcaceae</taxon>
        <taxon>Pyxidicoccus</taxon>
    </lineage>
</organism>
<keyword evidence="4" id="KW-0808">Transferase</keyword>
<dbReference type="InterPro" id="IPR036061">
    <property type="entry name" value="CheW-like_dom_sf"/>
</dbReference>
<dbReference type="CDD" id="cd19924">
    <property type="entry name" value="REC_CheV-like"/>
    <property type="match status" value="1"/>
</dbReference>
<dbReference type="Proteomes" id="UP000518300">
    <property type="component" value="Unassembled WGS sequence"/>
</dbReference>
<evidence type="ECO:0000256" key="3">
    <source>
        <dbReference type="ARBA" id="ARBA00022553"/>
    </source>
</evidence>
<feature type="compositionally biased region" description="Pro residues" evidence="8">
    <location>
        <begin position="171"/>
        <end position="181"/>
    </location>
</feature>
<evidence type="ECO:0000256" key="6">
    <source>
        <dbReference type="PROSITE-ProRule" id="PRU00110"/>
    </source>
</evidence>
<evidence type="ECO:0000313" key="14">
    <source>
        <dbReference type="Proteomes" id="UP000518300"/>
    </source>
</evidence>
<comment type="caution">
    <text evidence="13">The sequence shown here is derived from an EMBL/GenBank/DDBJ whole genome shotgun (WGS) entry which is preliminary data.</text>
</comment>
<dbReference type="Pfam" id="PF00072">
    <property type="entry name" value="Response_reg"/>
    <property type="match status" value="1"/>
</dbReference>
<dbReference type="SMART" id="SM01231">
    <property type="entry name" value="H-kinase_dim"/>
    <property type="match status" value="1"/>
</dbReference>
<feature type="domain" description="Response regulatory" evidence="10">
    <location>
        <begin position="662"/>
        <end position="778"/>
    </location>
</feature>
<dbReference type="GO" id="GO:0005737">
    <property type="term" value="C:cytoplasm"/>
    <property type="evidence" value="ECO:0007669"/>
    <property type="project" value="InterPro"/>
</dbReference>
<feature type="modified residue" description="4-aspartylphosphate" evidence="7">
    <location>
        <position position="711"/>
    </location>
</feature>
<dbReference type="GO" id="GO:0006935">
    <property type="term" value="P:chemotaxis"/>
    <property type="evidence" value="ECO:0007669"/>
    <property type="project" value="InterPro"/>
</dbReference>
<keyword evidence="3 7" id="KW-0597">Phosphoprotein</keyword>
<proteinExistence type="predicted"/>
<dbReference type="SMART" id="SM00073">
    <property type="entry name" value="HPT"/>
    <property type="match status" value="1"/>
</dbReference>
<sequence length="779" mass="83271">MDTEALKKSLLKKFQEVTADRLQKIQLGVLDLEKETADQAAEDVARELHTMKGEARMLGLAAIGQLAHAAEDVLRAEREGRTATEIATDVMLRACDVLSDLNEDLAAASTGNSASEDMVRALAEVSGQEPPSFGPKPAAKPAAPVAPPPAPLLVAPVAAPVVTAPPVPPAPVAPPPAPKAPEPAAHAAPPSAAAAASAHAEDAPSAAKSAVADRTIRVNVEVLDSLGLLAGDLLVESARGRLRSSETEALFERFSRLGDRFLRLAEHLDIPAQVRAALDRVESDLHMLRDDAFRFVRRNDDGINTLHGNLAKMADHVAEARLVPLSTVFDAFPRAVREMSRTQGKEVDLVIENADIGVDRSMLGDVRDALVHLLRNSVDHAIEAPDMRQQLGKPLTGRVRIRVRVDGDMLHIEVEDDGRGMDPERLRQAAVSKRLLTQVQAAALSEREAIELIFRPGFSTRDQVSELSGRGVGMDVVKRKVETLGGSVGVSSRIGRGTTITLRLPQSLALMKVLLVRLGDDVYGMPAADVEAVMRVKPEDRLEIFGTLAVRHRGKPTALVALVALGPLLGLNGGNRFDKPPAVVVRHGEDHAALVVDGFVDEREVAVKPCGGEFLKGAPFIAGTAALEDGRIAVLLHVPDIMAEVRRMARPVTQAPAAKRLRVLLVDDSPIARATEGALVKALGHSLEEAQDGEEAYGKVQNNTYDLILTDVQMPKMDGFSLARKLKSTPAVARIPVIILSSLASPEDKRRGLDAGADAYLVKGELGVEILAQAIDRLT</sequence>
<dbReference type="SUPFAM" id="SSF50341">
    <property type="entry name" value="CheW-like"/>
    <property type="match status" value="1"/>
</dbReference>
<dbReference type="InterPro" id="IPR004105">
    <property type="entry name" value="CheA-like_dim"/>
</dbReference>
<dbReference type="AlphaFoldDB" id="A0A848LY36"/>
<dbReference type="InterPro" id="IPR036890">
    <property type="entry name" value="HATPase_C_sf"/>
</dbReference>
<dbReference type="InterPro" id="IPR003594">
    <property type="entry name" value="HATPase_dom"/>
</dbReference>
<dbReference type="PANTHER" id="PTHR43395">
    <property type="entry name" value="SENSOR HISTIDINE KINASE CHEA"/>
    <property type="match status" value="1"/>
</dbReference>
<comment type="catalytic activity">
    <reaction evidence="1">
        <text>ATP + protein L-histidine = ADP + protein N-phospho-L-histidine.</text>
        <dbReference type="EC" id="2.7.13.3"/>
    </reaction>
</comment>
<evidence type="ECO:0000256" key="4">
    <source>
        <dbReference type="ARBA" id="ARBA00022679"/>
    </source>
</evidence>
<dbReference type="PROSITE" id="PS50110">
    <property type="entry name" value="RESPONSE_REGULATORY"/>
    <property type="match status" value="1"/>
</dbReference>
<dbReference type="FunFam" id="3.30.565.10:FF:000016">
    <property type="entry name" value="Chemotaxis protein CheA, putative"/>
    <property type="match status" value="1"/>
</dbReference>
<evidence type="ECO:0000256" key="5">
    <source>
        <dbReference type="ARBA" id="ARBA00022777"/>
    </source>
</evidence>
<feature type="modified residue" description="Phosphohistidine" evidence="6">
    <location>
        <position position="49"/>
    </location>
</feature>
<dbReference type="InterPro" id="IPR036641">
    <property type="entry name" value="HPT_dom_sf"/>
</dbReference>
<dbReference type="SUPFAM" id="SSF52172">
    <property type="entry name" value="CheY-like"/>
    <property type="match status" value="1"/>
</dbReference>
<gene>
    <name evidence="13" type="ORF">HG543_47780</name>
</gene>
<dbReference type="Pfam" id="PF01584">
    <property type="entry name" value="CheW"/>
    <property type="match status" value="1"/>
</dbReference>
<dbReference type="RefSeq" id="WP_169351645.1">
    <property type="nucleotide sequence ID" value="NZ_JABBJJ010000432.1"/>
</dbReference>
<evidence type="ECO:0000259" key="11">
    <source>
        <dbReference type="PROSITE" id="PS50851"/>
    </source>
</evidence>
<evidence type="ECO:0000256" key="1">
    <source>
        <dbReference type="ARBA" id="ARBA00000085"/>
    </source>
</evidence>
<dbReference type="Pfam" id="PF01627">
    <property type="entry name" value="Hpt"/>
    <property type="match status" value="1"/>
</dbReference>
<dbReference type="Gene3D" id="2.30.30.40">
    <property type="entry name" value="SH3 Domains"/>
    <property type="match status" value="1"/>
</dbReference>
<dbReference type="SMART" id="SM00448">
    <property type="entry name" value="REC"/>
    <property type="match status" value="1"/>
</dbReference>
<name>A0A848LY36_9BACT</name>
<keyword evidence="5" id="KW-0418">Kinase</keyword>
<evidence type="ECO:0000256" key="2">
    <source>
        <dbReference type="ARBA" id="ARBA00012438"/>
    </source>
</evidence>
<evidence type="ECO:0000313" key="13">
    <source>
        <dbReference type="EMBL" id="NMO22510.1"/>
    </source>
</evidence>
<dbReference type="PROSITE" id="PS50851">
    <property type="entry name" value="CHEW"/>
    <property type="match status" value="1"/>
</dbReference>
<dbReference type="InterPro" id="IPR005467">
    <property type="entry name" value="His_kinase_dom"/>
</dbReference>
<evidence type="ECO:0000256" key="8">
    <source>
        <dbReference type="SAM" id="MobiDB-lite"/>
    </source>
</evidence>
<feature type="domain" description="CheW-like" evidence="11">
    <location>
        <begin position="510"/>
        <end position="647"/>
    </location>
</feature>
<dbReference type="GO" id="GO:0000155">
    <property type="term" value="F:phosphorelay sensor kinase activity"/>
    <property type="evidence" value="ECO:0007669"/>
    <property type="project" value="InterPro"/>
</dbReference>
<reference evidence="13 14" key="1">
    <citation type="submission" date="2020-04" db="EMBL/GenBank/DDBJ databases">
        <title>Draft genome of Pyxidicoccus fallax type strain.</title>
        <authorList>
            <person name="Whitworth D.E."/>
        </authorList>
    </citation>
    <scope>NUCLEOTIDE SEQUENCE [LARGE SCALE GENOMIC DNA]</scope>
    <source>
        <strain evidence="13 14">DSM 14698</strain>
    </source>
</reference>
<dbReference type="InterPro" id="IPR008207">
    <property type="entry name" value="Sig_transdc_His_kin_Hpt_dom"/>
</dbReference>
<evidence type="ECO:0000256" key="7">
    <source>
        <dbReference type="PROSITE-ProRule" id="PRU00169"/>
    </source>
</evidence>
<dbReference type="SMART" id="SM00260">
    <property type="entry name" value="CheW"/>
    <property type="match status" value="1"/>
</dbReference>
<evidence type="ECO:0000259" key="12">
    <source>
        <dbReference type="PROSITE" id="PS50894"/>
    </source>
</evidence>
<feature type="region of interest" description="Disordered" evidence="8">
    <location>
        <begin position="124"/>
        <end position="145"/>
    </location>
</feature>
<dbReference type="SMART" id="SM00387">
    <property type="entry name" value="HATPase_c"/>
    <property type="match status" value="1"/>
</dbReference>
<dbReference type="Pfam" id="PF02518">
    <property type="entry name" value="HATPase_c"/>
    <property type="match status" value="1"/>
</dbReference>
<dbReference type="CDD" id="cd16916">
    <property type="entry name" value="HATPase_CheA-like"/>
    <property type="match status" value="1"/>
</dbReference>
<keyword evidence="14" id="KW-1185">Reference proteome</keyword>
<dbReference type="SUPFAM" id="SSF55874">
    <property type="entry name" value="ATPase domain of HSP90 chaperone/DNA topoisomerase II/histidine kinase"/>
    <property type="match status" value="1"/>
</dbReference>
<accession>A0A848LY36</accession>
<dbReference type="InterPro" id="IPR051315">
    <property type="entry name" value="Bact_Chemotaxis_CheA"/>
</dbReference>
<dbReference type="CDD" id="cd00731">
    <property type="entry name" value="CheA_reg"/>
    <property type="match status" value="1"/>
</dbReference>
<dbReference type="EC" id="2.7.13.3" evidence="2"/>
<dbReference type="Gene3D" id="1.20.120.160">
    <property type="entry name" value="HPT domain"/>
    <property type="match status" value="1"/>
</dbReference>
<dbReference type="InterPro" id="IPR002545">
    <property type="entry name" value="CheW-lke_dom"/>
</dbReference>
<feature type="domain" description="HPt" evidence="12">
    <location>
        <begin position="3"/>
        <end position="108"/>
    </location>
</feature>
<feature type="region of interest" description="Disordered" evidence="8">
    <location>
        <begin position="171"/>
        <end position="201"/>
    </location>
</feature>
<dbReference type="EMBL" id="JABBJJ010000432">
    <property type="protein sequence ID" value="NMO22510.1"/>
    <property type="molecule type" value="Genomic_DNA"/>
</dbReference>
<dbReference type="PRINTS" id="PR00344">
    <property type="entry name" value="BCTRLSENSOR"/>
</dbReference>
<dbReference type="SUPFAM" id="SSF47226">
    <property type="entry name" value="Histidine-containing phosphotransfer domain, HPT domain"/>
    <property type="match status" value="1"/>
</dbReference>
<dbReference type="PANTHER" id="PTHR43395:SF1">
    <property type="entry name" value="CHEMOTAXIS PROTEIN CHEA"/>
    <property type="match status" value="1"/>
</dbReference>
<evidence type="ECO:0000259" key="10">
    <source>
        <dbReference type="PROSITE" id="PS50110"/>
    </source>
</evidence>
<evidence type="ECO:0000259" key="9">
    <source>
        <dbReference type="PROSITE" id="PS50109"/>
    </source>
</evidence>
<dbReference type="PROSITE" id="PS50109">
    <property type="entry name" value="HIS_KIN"/>
    <property type="match status" value="1"/>
</dbReference>
<dbReference type="CDD" id="cd00088">
    <property type="entry name" value="HPT"/>
    <property type="match status" value="1"/>
</dbReference>
<protein>
    <recommendedName>
        <fullName evidence="2">histidine kinase</fullName>
        <ecNumber evidence="2">2.7.13.3</ecNumber>
    </recommendedName>
</protein>
<feature type="domain" description="Histidine kinase" evidence="9">
    <location>
        <begin position="269"/>
        <end position="508"/>
    </location>
</feature>